<protein>
    <recommendedName>
        <fullName evidence="1">Thioredoxin domain-containing protein</fullName>
    </recommendedName>
</protein>
<dbReference type="Gene3D" id="3.40.30.10">
    <property type="entry name" value="Glutaredoxin"/>
    <property type="match status" value="1"/>
</dbReference>
<dbReference type="AlphaFoldDB" id="A0A9W4FJ15"/>
<reference evidence="2 3" key="1">
    <citation type="journal article" date="2019" name="Emerg. Microbes Infect.">
        <title>Comprehensive subspecies identification of 175 nontuberculous mycobacteria species based on 7547 genomic profiles.</title>
        <authorList>
            <person name="Matsumoto Y."/>
            <person name="Kinjo T."/>
            <person name="Motooka D."/>
            <person name="Nabeya D."/>
            <person name="Jung N."/>
            <person name="Uechi K."/>
            <person name="Horii T."/>
            <person name="Iida T."/>
            <person name="Fujita J."/>
            <person name="Nakamura S."/>
        </authorList>
    </citation>
    <scope>NUCLEOTIDE SEQUENCE [LARGE SCALE GENOMIC DNA]</scope>
    <source>
        <strain evidence="2 3">JCM 6399</strain>
        <plasmid evidence="2">pJCM6399</plasmid>
    </source>
</reference>
<dbReference type="PANTHER" id="PTHR42852">
    <property type="entry name" value="THIOL:DISULFIDE INTERCHANGE PROTEIN DSBE"/>
    <property type="match status" value="1"/>
</dbReference>
<dbReference type="PANTHER" id="PTHR42852:SF17">
    <property type="entry name" value="THIOREDOXIN-LIKE PROTEIN HI_1115"/>
    <property type="match status" value="1"/>
</dbReference>
<dbReference type="Pfam" id="PF00578">
    <property type="entry name" value="AhpC-TSA"/>
    <property type="match status" value="1"/>
</dbReference>
<sequence length="139" mass="14716">MAAIPEQLQFSATTVDGAPFDGASLAGKDAVLWFWAPWCGECRREAPHVAAVESATKGRVAFVGVAGLGPVTDMQSFVETYDVGAFPHIADADGAVWKRFGVIQQPAYAFIDDSGEITVVRGELGEQGLTERVAELSAN</sequence>
<dbReference type="InterPro" id="IPR013766">
    <property type="entry name" value="Thioredoxin_domain"/>
</dbReference>
<dbReference type="InterPro" id="IPR000866">
    <property type="entry name" value="AhpC/TSA"/>
</dbReference>
<keyword evidence="2" id="KW-0614">Plasmid</keyword>
<evidence type="ECO:0000259" key="1">
    <source>
        <dbReference type="PROSITE" id="PS51352"/>
    </source>
</evidence>
<proteinExistence type="predicted"/>
<keyword evidence="3" id="KW-1185">Reference proteome</keyword>
<evidence type="ECO:0000313" key="2">
    <source>
        <dbReference type="EMBL" id="BBY96368.1"/>
    </source>
</evidence>
<dbReference type="GO" id="GO:0016491">
    <property type="term" value="F:oxidoreductase activity"/>
    <property type="evidence" value="ECO:0007669"/>
    <property type="project" value="InterPro"/>
</dbReference>
<dbReference type="SUPFAM" id="SSF52833">
    <property type="entry name" value="Thioredoxin-like"/>
    <property type="match status" value="1"/>
</dbReference>
<evidence type="ECO:0000313" key="3">
    <source>
        <dbReference type="Proteomes" id="UP000465785"/>
    </source>
</evidence>
<accession>A0A9W4FJ15</accession>
<dbReference type="InterPro" id="IPR050553">
    <property type="entry name" value="Thioredoxin_ResA/DsbE_sf"/>
</dbReference>
<dbReference type="GO" id="GO:0016209">
    <property type="term" value="F:antioxidant activity"/>
    <property type="evidence" value="ECO:0007669"/>
    <property type="project" value="InterPro"/>
</dbReference>
<dbReference type="InterPro" id="IPR036249">
    <property type="entry name" value="Thioredoxin-like_sf"/>
</dbReference>
<dbReference type="EMBL" id="AP022602">
    <property type="protein sequence ID" value="BBY96368.1"/>
    <property type="molecule type" value="Genomic_DNA"/>
</dbReference>
<geneLocation type="plasmid" evidence="2 3">
    <name>pJCM6399</name>
</geneLocation>
<dbReference type="Proteomes" id="UP000465785">
    <property type="component" value="Plasmid pJCM6399"/>
</dbReference>
<dbReference type="PROSITE" id="PS51352">
    <property type="entry name" value="THIOREDOXIN_2"/>
    <property type="match status" value="1"/>
</dbReference>
<dbReference type="KEGG" id="mgau:MGALJ_60370"/>
<feature type="domain" description="Thioredoxin" evidence="1">
    <location>
        <begin position="1"/>
        <end position="138"/>
    </location>
</feature>
<name>A0A9W4FJ15_9MYCO</name>
<gene>
    <name evidence="2" type="ORF">MGALJ_60370</name>
</gene>
<organism evidence="2 3">
    <name type="scientific">Mycobacterium gallinarum</name>
    <dbReference type="NCBI Taxonomy" id="39689"/>
    <lineage>
        <taxon>Bacteria</taxon>
        <taxon>Bacillati</taxon>
        <taxon>Actinomycetota</taxon>
        <taxon>Actinomycetes</taxon>
        <taxon>Mycobacteriales</taxon>
        <taxon>Mycobacteriaceae</taxon>
        <taxon>Mycobacterium</taxon>
    </lineage>
</organism>